<dbReference type="InterPro" id="IPR001789">
    <property type="entry name" value="Sig_transdc_resp-reg_receiver"/>
</dbReference>
<evidence type="ECO:0000313" key="9">
    <source>
        <dbReference type="EMBL" id="OLQ72942.1"/>
    </source>
</evidence>
<keyword evidence="4" id="KW-0902">Two-component regulatory system</keyword>
<gene>
    <name evidence="9" type="ORF">BIT28_07095</name>
</gene>
<feature type="transmembrane region" description="Helical" evidence="6">
    <location>
        <begin position="51"/>
        <end position="70"/>
    </location>
</feature>
<feature type="transmembrane region" description="Helical" evidence="6">
    <location>
        <begin position="20"/>
        <end position="39"/>
    </location>
</feature>
<evidence type="ECO:0000259" key="8">
    <source>
        <dbReference type="PROSITE" id="PS50110"/>
    </source>
</evidence>
<dbReference type="InterPro" id="IPR011006">
    <property type="entry name" value="CheY-like_superfamily"/>
</dbReference>
<evidence type="ECO:0000256" key="1">
    <source>
        <dbReference type="ARBA" id="ARBA00000085"/>
    </source>
</evidence>
<evidence type="ECO:0000256" key="6">
    <source>
        <dbReference type="SAM" id="Phobius"/>
    </source>
</evidence>
<dbReference type="STRING" id="1903952.BIT28_07095"/>
<feature type="transmembrane region" description="Helical" evidence="6">
    <location>
        <begin position="163"/>
        <end position="182"/>
    </location>
</feature>
<evidence type="ECO:0000256" key="2">
    <source>
        <dbReference type="ARBA" id="ARBA00012438"/>
    </source>
</evidence>
<dbReference type="InterPro" id="IPR003594">
    <property type="entry name" value="HATPase_dom"/>
</dbReference>
<keyword evidence="6" id="KW-0812">Transmembrane</keyword>
<evidence type="ECO:0000259" key="7">
    <source>
        <dbReference type="PROSITE" id="PS50109"/>
    </source>
</evidence>
<comment type="caution">
    <text evidence="9">The sequence shown here is derived from an EMBL/GenBank/DDBJ whole genome shotgun (WGS) entry which is preliminary data.</text>
</comment>
<dbReference type="SMART" id="SM00387">
    <property type="entry name" value="HATPase_c"/>
    <property type="match status" value="1"/>
</dbReference>
<feature type="domain" description="Histidine kinase" evidence="7">
    <location>
        <begin position="469"/>
        <end position="694"/>
    </location>
</feature>
<dbReference type="InterPro" id="IPR004358">
    <property type="entry name" value="Sig_transdc_His_kin-like_C"/>
</dbReference>
<feature type="transmembrane region" description="Helical" evidence="6">
    <location>
        <begin position="256"/>
        <end position="277"/>
    </location>
</feature>
<evidence type="ECO:0000256" key="4">
    <source>
        <dbReference type="ARBA" id="ARBA00023012"/>
    </source>
</evidence>
<dbReference type="CDD" id="cd17546">
    <property type="entry name" value="REC_hyHK_CKI1_RcsC-like"/>
    <property type="match status" value="1"/>
</dbReference>
<evidence type="ECO:0000256" key="5">
    <source>
        <dbReference type="PROSITE-ProRule" id="PRU00169"/>
    </source>
</evidence>
<dbReference type="SUPFAM" id="SSF55874">
    <property type="entry name" value="ATPase domain of HSP90 chaperone/DNA topoisomerase II/histidine kinase"/>
    <property type="match status" value="1"/>
</dbReference>
<reference evidence="9 10" key="1">
    <citation type="submission" date="2016-09" db="EMBL/GenBank/DDBJ databases">
        <title>Photobacterium proteolyticum sp. nov. a protease producing bacterium isolated from ocean sediments of Laizhou Bay.</title>
        <authorList>
            <person name="Li Y."/>
        </authorList>
    </citation>
    <scope>NUCLEOTIDE SEQUENCE [LARGE SCALE GENOMIC DNA]</scope>
    <source>
        <strain evidence="9 10">13-12</strain>
    </source>
</reference>
<dbReference type="PROSITE" id="PS50109">
    <property type="entry name" value="HIS_KIN"/>
    <property type="match status" value="1"/>
</dbReference>
<feature type="transmembrane region" description="Helical" evidence="6">
    <location>
        <begin position="283"/>
        <end position="303"/>
    </location>
</feature>
<dbReference type="GO" id="GO:0004673">
    <property type="term" value="F:protein histidine kinase activity"/>
    <property type="evidence" value="ECO:0007669"/>
    <property type="project" value="UniProtKB-EC"/>
</dbReference>
<keyword evidence="6" id="KW-1133">Transmembrane helix</keyword>
<dbReference type="Proteomes" id="UP000186905">
    <property type="component" value="Unassembled WGS sequence"/>
</dbReference>
<dbReference type="AlphaFoldDB" id="A0A1Q9GEX4"/>
<dbReference type="PROSITE" id="PS50110">
    <property type="entry name" value="RESPONSE_REGULATORY"/>
    <property type="match status" value="1"/>
</dbReference>
<dbReference type="Pfam" id="PF00072">
    <property type="entry name" value="Response_reg"/>
    <property type="match status" value="1"/>
</dbReference>
<keyword evidence="10" id="KW-1185">Reference proteome</keyword>
<proteinExistence type="predicted"/>
<protein>
    <recommendedName>
        <fullName evidence="2">histidine kinase</fullName>
        <ecNumber evidence="2">2.7.13.3</ecNumber>
    </recommendedName>
</protein>
<dbReference type="PANTHER" id="PTHR45339:SF1">
    <property type="entry name" value="HYBRID SIGNAL TRANSDUCTION HISTIDINE KINASE J"/>
    <property type="match status" value="1"/>
</dbReference>
<dbReference type="InterPro" id="IPR036890">
    <property type="entry name" value="HATPase_C_sf"/>
</dbReference>
<dbReference type="EC" id="2.7.13.3" evidence="2"/>
<comment type="catalytic activity">
    <reaction evidence="1">
        <text>ATP + protein L-histidine = ADP + protein N-phospho-L-histidine.</text>
        <dbReference type="EC" id="2.7.13.3"/>
    </reaction>
</comment>
<dbReference type="Gene3D" id="3.40.50.2300">
    <property type="match status" value="1"/>
</dbReference>
<dbReference type="InterPro" id="IPR005467">
    <property type="entry name" value="His_kinase_dom"/>
</dbReference>
<dbReference type="OrthoDB" id="8573961at2"/>
<feature type="transmembrane region" description="Helical" evidence="6">
    <location>
        <begin position="90"/>
        <end position="110"/>
    </location>
</feature>
<evidence type="ECO:0000313" key="10">
    <source>
        <dbReference type="Proteomes" id="UP000186905"/>
    </source>
</evidence>
<dbReference type="PANTHER" id="PTHR45339">
    <property type="entry name" value="HYBRID SIGNAL TRANSDUCTION HISTIDINE KINASE J"/>
    <property type="match status" value="1"/>
</dbReference>
<dbReference type="SMART" id="SM00448">
    <property type="entry name" value="REC"/>
    <property type="match status" value="1"/>
</dbReference>
<organism evidence="9 10">
    <name type="scientific">Photobacterium proteolyticum</name>
    <dbReference type="NCBI Taxonomy" id="1903952"/>
    <lineage>
        <taxon>Bacteria</taxon>
        <taxon>Pseudomonadati</taxon>
        <taxon>Pseudomonadota</taxon>
        <taxon>Gammaproteobacteria</taxon>
        <taxon>Vibrionales</taxon>
        <taxon>Vibrionaceae</taxon>
        <taxon>Photobacterium</taxon>
    </lineage>
</organism>
<dbReference type="Pfam" id="PF02518">
    <property type="entry name" value="HATPase_c"/>
    <property type="match status" value="1"/>
</dbReference>
<dbReference type="RefSeq" id="WP_075766959.1">
    <property type="nucleotide sequence ID" value="NZ_MJIL01000090.1"/>
</dbReference>
<name>A0A1Q9GEX4_9GAMM</name>
<feature type="domain" description="Response regulatory" evidence="8">
    <location>
        <begin position="843"/>
        <end position="956"/>
    </location>
</feature>
<feature type="modified residue" description="4-aspartylphosphate" evidence="5">
    <location>
        <position position="892"/>
    </location>
</feature>
<dbReference type="PRINTS" id="PR00344">
    <property type="entry name" value="BCTRLSENSOR"/>
</dbReference>
<sequence length="973" mass="110840">MTYELIKLTLSSFSRLQFSILIISTILISIWLSYYLLFLSKNEIKVKKSIFHTYSLYLLFINVWVISNAFFQSELLSYFDSVIAKEVGLIANISSLLSANFTFLFSCLLVRANKPLKKHQSYTFIFGIIASLIMFLYPELTIVDVVITSTGHFTITLGKASSELFFFGFILLILTFRNFYLYRKSQIKINKTKSNYMMFGMSIFMVSTLICHIIIPSVSNDYSATWIPPALSIFEQVLVGYAIFNDRFYSLRYISHLSISYLLNILLYLSPIVMLTHTDPNEYHFILIGCWIIISGICWKNSLAAFQRYINRFIYGSPSNTVNDIHSLVNDFKQSSDMALNRVKDILNSNTGQIIKVGINSSQSELANYLEAHNEAILKDELDYFIEYHSSDIEKLTKIRNSMAENDSALVLPIFNDNIITHLFMVSKKNEGGIFSQEEISALQLVLEQSNKFIYAEDEIRKSQLLAGSIAHEMKNPLSKIQYHFERIDADLFDFDTSSLVPYASSEMKTLYQNICEVKSAVQLGSKFIEVILNELQGGRISPDSFRLFSARELIRQSLNDYNFEHASSKRLISLDPHTDFIFKGDDTLYSFIIFNLLNNSLHYISEYPEMKISIRLSAGDRHNKVIFTDTGPGINASRLPYIFDEMYTSGKNNGNGLGLAYCQRVMTAFGGNISCRSEAGKFTEFTLSFPIINSAYDRETVQRFKRALKGKYCLLVGEFSSSLKLTILLYELNIKITKVESIKEMMHILSFRHFDFVFIDEDITRQSTNAIKSIRCGELGSIAQITPIISCTDNGSTAQLYEGGDNLIQGVIDSREEELLISLQHIIENGQLKPLGNLIGKKMLVVDDMLVNRLLIKGYLESEGIICFQAENGKKAVETVMTEEVDFILMDIRMPVMDGFEATKEIRKISPSTPIVALTGEYGEDVATTITLTMEDHLTKPITKKRLLQKINKHLRDTPLSLRNTRLYYSAM</sequence>
<dbReference type="SUPFAM" id="SSF52172">
    <property type="entry name" value="CheY-like"/>
    <property type="match status" value="1"/>
</dbReference>
<accession>A0A1Q9GEX4</accession>
<dbReference type="GO" id="GO:0000160">
    <property type="term" value="P:phosphorelay signal transduction system"/>
    <property type="evidence" value="ECO:0007669"/>
    <property type="project" value="UniProtKB-KW"/>
</dbReference>
<feature type="transmembrane region" description="Helical" evidence="6">
    <location>
        <begin position="122"/>
        <end position="143"/>
    </location>
</feature>
<keyword evidence="3 5" id="KW-0597">Phosphoprotein</keyword>
<feature type="transmembrane region" description="Helical" evidence="6">
    <location>
        <begin position="194"/>
        <end position="215"/>
    </location>
</feature>
<keyword evidence="6" id="KW-0472">Membrane</keyword>
<dbReference type="EMBL" id="MJIL01000090">
    <property type="protein sequence ID" value="OLQ72942.1"/>
    <property type="molecule type" value="Genomic_DNA"/>
</dbReference>
<dbReference type="Gene3D" id="3.30.565.10">
    <property type="entry name" value="Histidine kinase-like ATPase, C-terminal domain"/>
    <property type="match status" value="1"/>
</dbReference>
<evidence type="ECO:0000256" key="3">
    <source>
        <dbReference type="ARBA" id="ARBA00022553"/>
    </source>
</evidence>